<accession>A0ABR2RZS6</accession>
<organism evidence="2 3">
    <name type="scientific">Hibiscus sabdariffa</name>
    <name type="common">roselle</name>
    <dbReference type="NCBI Taxonomy" id="183260"/>
    <lineage>
        <taxon>Eukaryota</taxon>
        <taxon>Viridiplantae</taxon>
        <taxon>Streptophyta</taxon>
        <taxon>Embryophyta</taxon>
        <taxon>Tracheophyta</taxon>
        <taxon>Spermatophyta</taxon>
        <taxon>Magnoliopsida</taxon>
        <taxon>eudicotyledons</taxon>
        <taxon>Gunneridae</taxon>
        <taxon>Pentapetalae</taxon>
        <taxon>rosids</taxon>
        <taxon>malvids</taxon>
        <taxon>Malvales</taxon>
        <taxon>Malvaceae</taxon>
        <taxon>Malvoideae</taxon>
        <taxon>Hibiscus</taxon>
    </lineage>
</organism>
<dbReference type="Proteomes" id="UP001396334">
    <property type="component" value="Unassembled WGS sequence"/>
</dbReference>
<sequence length="221" mass="25841">MDEVAPIIANLSAGAKITTTKIWQELRSSVGKVEWQRLVWRGRPPLQDMAGRARFIGFQQGEHHYIEIEHTRILRFPSPMKPSDLREQFYKRCEFHKEYGHYIDYCAQLKNVIDFIVGRCQFERFIVSSRRNHHNQGMNNQGALGSGSQAKDRNKQVSRGTISTNEQWSQSNYKMKAYMHNVISVFLGFSKKLRYKESRNVSFLENEEDKVLVIRGMILLL</sequence>
<dbReference type="EMBL" id="JBBPBN010000019">
    <property type="protein sequence ID" value="KAK9018478.1"/>
    <property type="molecule type" value="Genomic_DNA"/>
</dbReference>
<keyword evidence="3" id="KW-1185">Reference proteome</keyword>
<evidence type="ECO:0000313" key="2">
    <source>
        <dbReference type="EMBL" id="KAK9018478.1"/>
    </source>
</evidence>
<feature type="region of interest" description="Disordered" evidence="1">
    <location>
        <begin position="136"/>
        <end position="163"/>
    </location>
</feature>
<proteinExistence type="predicted"/>
<comment type="caution">
    <text evidence="2">The sequence shown here is derived from an EMBL/GenBank/DDBJ whole genome shotgun (WGS) entry which is preliminary data.</text>
</comment>
<evidence type="ECO:0008006" key="4">
    <source>
        <dbReference type="Google" id="ProtNLM"/>
    </source>
</evidence>
<evidence type="ECO:0000256" key="1">
    <source>
        <dbReference type="SAM" id="MobiDB-lite"/>
    </source>
</evidence>
<evidence type="ECO:0000313" key="3">
    <source>
        <dbReference type="Proteomes" id="UP001396334"/>
    </source>
</evidence>
<gene>
    <name evidence="2" type="ORF">V6N11_001452</name>
</gene>
<reference evidence="2 3" key="1">
    <citation type="journal article" date="2024" name="G3 (Bethesda)">
        <title>Genome assembly of Hibiscus sabdariffa L. provides insights into metabolisms of medicinal natural products.</title>
        <authorList>
            <person name="Kim T."/>
        </authorList>
    </citation>
    <scope>NUCLEOTIDE SEQUENCE [LARGE SCALE GENOMIC DNA]</scope>
    <source>
        <strain evidence="2">TK-2024</strain>
        <tissue evidence="2">Old leaves</tissue>
    </source>
</reference>
<name>A0ABR2RZS6_9ROSI</name>
<feature type="compositionally biased region" description="Polar residues" evidence="1">
    <location>
        <begin position="136"/>
        <end position="149"/>
    </location>
</feature>
<protein>
    <recommendedName>
        <fullName evidence="4">Retrotransposon gag domain-containing protein</fullName>
    </recommendedName>
</protein>